<dbReference type="Proteomes" id="UP000182306">
    <property type="component" value="Chromosome"/>
</dbReference>
<organism evidence="1 2">
    <name type="scientific">Sinorhizobium americanum</name>
    <dbReference type="NCBI Taxonomy" id="194963"/>
    <lineage>
        <taxon>Bacteria</taxon>
        <taxon>Pseudomonadati</taxon>
        <taxon>Pseudomonadota</taxon>
        <taxon>Alphaproteobacteria</taxon>
        <taxon>Hyphomicrobiales</taxon>
        <taxon>Rhizobiaceae</taxon>
        <taxon>Sinorhizobium/Ensifer group</taxon>
        <taxon>Sinorhizobium</taxon>
    </lineage>
</organism>
<dbReference type="KEGG" id="same:SAMCFNEI73_Ch1789"/>
<proteinExistence type="predicted"/>
<gene>
    <name evidence="1" type="ORF">SAMCFNEI73_Ch1789</name>
</gene>
<dbReference type="AlphaFoldDB" id="A0A1L3LLX3"/>
<evidence type="ECO:0000313" key="2">
    <source>
        <dbReference type="Proteomes" id="UP000182306"/>
    </source>
</evidence>
<evidence type="ECO:0000313" key="1">
    <source>
        <dbReference type="EMBL" id="APG91081.1"/>
    </source>
</evidence>
<sequence length="49" mass="5647">MTPNCDLLRQMIGFAAERLMGLEVAAPTFAGDRRKWGLRPRVSYHLEDR</sequence>
<keyword evidence="2" id="KW-1185">Reference proteome</keyword>
<reference evidence="1 2" key="1">
    <citation type="submission" date="2015-10" db="EMBL/GenBank/DDBJ databases">
        <title>Genomic differences between typical nodule nitrogen-fixing rhizobial strains and those coming from bean seeds.</title>
        <authorList>
            <person name="Peralta H."/>
            <person name="Aguilar-Vera A."/>
            <person name="Diaz R."/>
            <person name="Mora Y."/>
            <person name="Martinez-Batallar G."/>
            <person name="Salazar E."/>
            <person name="Vargas-Lagunas C."/>
            <person name="Encarnacion S."/>
            <person name="Girard L."/>
            <person name="Mora J."/>
        </authorList>
    </citation>
    <scope>NUCLEOTIDE SEQUENCE [LARGE SCALE GENOMIC DNA]</scope>
    <source>
        <strain evidence="1 2">CFNEI 73</strain>
    </source>
</reference>
<dbReference type="EMBL" id="CP013107">
    <property type="protein sequence ID" value="APG91081.1"/>
    <property type="molecule type" value="Genomic_DNA"/>
</dbReference>
<name>A0A1L3LLX3_9HYPH</name>
<accession>A0A1L3LLX3</accession>
<protein>
    <submittedName>
        <fullName evidence="1">Uncharacterized protein</fullName>
    </submittedName>
</protein>